<feature type="non-terminal residue" evidence="2">
    <location>
        <position position="141"/>
    </location>
</feature>
<feature type="domain" description="Copper amine oxidase-like N-terminal" evidence="1">
    <location>
        <begin position="53"/>
        <end position="136"/>
    </location>
</feature>
<evidence type="ECO:0000313" key="2">
    <source>
        <dbReference type="EMBL" id="EKC63528.1"/>
    </source>
</evidence>
<sequence>MPLILAVAAAGVGYKVVNRYIPSKEVMDGNEYFGTSGGEDAAVVLPDRLEQGKALVKDGTAYVEYATAKENLNDHLYKSDEEQQVILTTAVDIIKLPYDSNEYTTLTGNGSMPYQIVVSQDGNVYIALDYLAQYTALQYSV</sequence>
<reference evidence="2" key="1">
    <citation type="journal article" date="2013" name="Environ. Microbiol.">
        <title>Microbiota from the distal guts of lean and obese adolescents exhibit partial functional redundancy besides clear differences in community structure.</title>
        <authorList>
            <person name="Ferrer M."/>
            <person name="Ruiz A."/>
            <person name="Lanza F."/>
            <person name="Haange S.B."/>
            <person name="Oberbach A."/>
            <person name="Till H."/>
            <person name="Bargiela R."/>
            <person name="Campoy C."/>
            <person name="Segura M.T."/>
            <person name="Richter M."/>
            <person name="von Bergen M."/>
            <person name="Seifert J."/>
            <person name="Suarez A."/>
        </authorList>
    </citation>
    <scope>NUCLEOTIDE SEQUENCE</scope>
</reference>
<name>K1T0Z5_9ZZZZ</name>
<dbReference type="EMBL" id="AJWZ01005099">
    <property type="protein sequence ID" value="EKC63528.1"/>
    <property type="molecule type" value="Genomic_DNA"/>
</dbReference>
<keyword evidence="2" id="KW-0378">Hydrolase</keyword>
<dbReference type="AlphaFoldDB" id="K1T0Z5"/>
<comment type="caution">
    <text evidence="2">The sequence shown here is derived from an EMBL/GenBank/DDBJ whole genome shotgun (WGS) entry which is preliminary data.</text>
</comment>
<gene>
    <name evidence="2" type="ORF">OBE_07419</name>
</gene>
<dbReference type="InterPro" id="IPR012854">
    <property type="entry name" value="Cu_amine_oxidase-like_N"/>
</dbReference>
<dbReference type="GO" id="GO:0016787">
    <property type="term" value="F:hydrolase activity"/>
    <property type="evidence" value="ECO:0007669"/>
    <property type="project" value="UniProtKB-KW"/>
</dbReference>
<dbReference type="Pfam" id="PF07833">
    <property type="entry name" value="Cu_amine_oxidN1"/>
    <property type="match status" value="1"/>
</dbReference>
<accession>K1T0Z5</accession>
<proteinExistence type="predicted"/>
<evidence type="ECO:0000259" key="1">
    <source>
        <dbReference type="Pfam" id="PF07833"/>
    </source>
</evidence>
<organism evidence="2">
    <name type="scientific">human gut metagenome</name>
    <dbReference type="NCBI Taxonomy" id="408170"/>
    <lineage>
        <taxon>unclassified sequences</taxon>
        <taxon>metagenomes</taxon>
        <taxon>organismal metagenomes</taxon>
    </lineage>
</organism>
<protein>
    <submittedName>
        <fullName evidence="2">Glycosyl hydrolase</fullName>
    </submittedName>
</protein>